<proteinExistence type="predicted"/>
<accession>X6MSM4</accession>
<feature type="transmembrane region" description="Helical" evidence="4">
    <location>
        <begin position="623"/>
        <end position="641"/>
    </location>
</feature>
<dbReference type="GO" id="GO:0007165">
    <property type="term" value="P:signal transduction"/>
    <property type="evidence" value="ECO:0007669"/>
    <property type="project" value="InterPro"/>
</dbReference>
<dbReference type="InterPro" id="IPR027417">
    <property type="entry name" value="P-loop_NTPase"/>
</dbReference>
<comment type="caution">
    <text evidence="5">The sequence shown here is derived from an EMBL/GenBank/DDBJ whole genome shotgun (WGS) entry which is preliminary data.</text>
</comment>
<dbReference type="Pfam" id="PF00071">
    <property type="entry name" value="Ras"/>
    <property type="match status" value="1"/>
</dbReference>
<evidence type="ECO:0000256" key="1">
    <source>
        <dbReference type="ARBA" id="ARBA00022741"/>
    </source>
</evidence>
<keyword evidence="6" id="KW-1185">Reference proteome</keyword>
<keyword evidence="4" id="KW-0472">Membrane</keyword>
<dbReference type="InterPro" id="IPR020849">
    <property type="entry name" value="Small_GTPase_Ras-type"/>
</dbReference>
<evidence type="ECO:0000256" key="2">
    <source>
        <dbReference type="ARBA" id="ARBA00023134"/>
    </source>
</evidence>
<dbReference type="PRINTS" id="PR00449">
    <property type="entry name" value="RASTRNSFRMNG"/>
</dbReference>
<dbReference type="GO" id="GO:0016020">
    <property type="term" value="C:membrane"/>
    <property type="evidence" value="ECO:0007669"/>
    <property type="project" value="InterPro"/>
</dbReference>
<dbReference type="PROSITE" id="PS51421">
    <property type="entry name" value="RAS"/>
    <property type="match status" value="1"/>
</dbReference>
<organism evidence="5 6">
    <name type="scientific">Reticulomyxa filosa</name>
    <dbReference type="NCBI Taxonomy" id="46433"/>
    <lineage>
        <taxon>Eukaryota</taxon>
        <taxon>Sar</taxon>
        <taxon>Rhizaria</taxon>
        <taxon>Retaria</taxon>
        <taxon>Foraminifera</taxon>
        <taxon>Monothalamids</taxon>
        <taxon>Reticulomyxidae</taxon>
        <taxon>Reticulomyxa</taxon>
    </lineage>
</organism>
<feature type="compositionally biased region" description="Low complexity" evidence="3">
    <location>
        <begin position="233"/>
        <end position="243"/>
    </location>
</feature>
<evidence type="ECO:0000256" key="3">
    <source>
        <dbReference type="SAM" id="MobiDB-lite"/>
    </source>
</evidence>
<evidence type="ECO:0000313" key="6">
    <source>
        <dbReference type="Proteomes" id="UP000023152"/>
    </source>
</evidence>
<keyword evidence="2" id="KW-0342">GTP-binding</keyword>
<keyword evidence="4" id="KW-0812">Transmembrane</keyword>
<name>X6MSM4_RETFI</name>
<dbReference type="InterPro" id="IPR001806">
    <property type="entry name" value="Small_GTPase"/>
</dbReference>
<feature type="transmembrane region" description="Helical" evidence="4">
    <location>
        <begin position="673"/>
        <end position="693"/>
    </location>
</feature>
<gene>
    <name evidence="5" type="ORF">RFI_20655</name>
</gene>
<dbReference type="Proteomes" id="UP000023152">
    <property type="component" value="Unassembled WGS sequence"/>
</dbReference>
<dbReference type="EMBL" id="ASPP01017957">
    <property type="protein sequence ID" value="ETO16686.1"/>
    <property type="molecule type" value="Genomic_DNA"/>
</dbReference>
<feature type="region of interest" description="Disordered" evidence="3">
    <location>
        <begin position="221"/>
        <end position="245"/>
    </location>
</feature>
<dbReference type="SUPFAM" id="SSF52540">
    <property type="entry name" value="P-loop containing nucleoside triphosphate hydrolases"/>
    <property type="match status" value="1"/>
</dbReference>
<keyword evidence="1" id="KW-0547">Nucleotide-binding</keyword>
<dbReference type="PANTHER" id="PTHR24070">
    <property type="entry name" value="RAS, DI-RAS, AND RHEB FAMILY MEMBERS OF SMALL GTPASE SUPERFAMILY"/>
    <property type="match status" value="1"/>
</dbReference>
<evidence type="ECO:0000256" key="4">
    <source>
        <dbReference type="SAM" id="Phobius"/>
    </source>
</evidence>
<evidence type="ECO:0000313" key="5">
    <source>
        <dbReference type="EMBL" id="ETO16686.1"/>
    </source>
</evidence>
<feature type="transmembrane region" description="Helical" evidence="4">
    <location>
        <begin position="705"/>
        <end position="724"/>
    </location>
</feature>
<keyword evidence="4" id="KW-1133">Transmembrane helix</keyword>
<sequence length="784" mass="91756">MAAHSLSQFQPRESEPDFYVGVFGSFGVGKTSIINQFVHDVFQEQHDPTIEGNDKYFFFFFLPPPLHPLSPSLFCQSTPFFQSTDSYRKIFTLEDQNLLLDILDTSGQEEFASLQDSWIRTRDAFLFVIAYGPEYFFKSWNFTLHYIDKLLKSTNGNLASLPIVITATRIDEFPPNQYVLCDICYCLSKKKKKQKNLAPLAKKKKKKKKIYGQKKNFLPEKKGEAQSQKYKLNNNNNNNNDNNNNKKKKAYLFYVEKYHFGYAEVTAVNRLTVKDCFAQLIKRQNEISLGMGGITDTKRNASAQPSRGSAVDVWTELRGYFEKRLFAKEMEVEERLTLQPQVRLDQVSKEDVPLDKISLPVLALKEFRINKQFRWDILITSLMYGMILPLRLLWQLIAFCSFSYDKFILLFIQSLSFSLSLRILLNKKKKKKEPKDQSTNKQINFDRSYEELWIKYPRDLDYTRPEAISYDLLGLIVGRKEKYAPESDDDKAKQPAFVRNYRWFLNQSRGQLVERCILFVIASALYCLLLFHLYYASAVVYYNSEVSVTETAGPFCLYIVFWVLFSVWISYDVLIDPPLDPWHKLRHIQLYFGEYYEFKLSAAEFLRAYERAKLRSKPISSEPFFSLSTFFFFFFFCWVRIRAVCTTLFGRPLVKQFFFFFFFFKKKKGRTKLTIALVAILYALLPGITRVILGQSFIYSKYADVGISAIITNFILVQILLRTIEGQYVVNFNTYKTYMGDLTYLLTRRRNIRGQFGNLFLSLKRYSNALGWLEVRSFLAADGV</sequence>
<dbReference type="AlphaFoldDB" id="X6MSM4"/>
<feature type="transmembrane region" description="Helical" evidence="4">
    <location>
        <begin position="555"/>
        <end position="574"/>
    </location>
</feature>
<feature type="transmembrane region" description="Helical" evidence="4">
    <location>
        <begin position="516"/>
        <end position="535"/>
    </location>
</feature>
<dbReference type="GO" id="GO:0005525">
    <property type="term" value="F:GTP binding"/>
    <property type="evidence" value="ECO:0007669"/>
    <property type="project" value="UniProtKB-KW"/>
</dbReference>
<reference evidence="5 6" key="1">
    <citation type="journal article" date="2013" name="Curr. Biol.">
        <title>The Genome of the Foraminiferan Reticulomyxa filosa.</title>
        <authorList>
            <person name="Glockner G."/>
            <person name="Hulsmann N."/>
            <person name="Schleicher M."/>
            <person name="Noegel A.A."/>
            <person name="Eichinger L."/>
            <person name="Gallinger C."/>
            <person name="Pawlowski J."/>
            <person name="Sierra R."/>
            <person name="Euteneuer U."/>
            <person name="Pillet L."/>
            <person name="Moustafa A."/>
            <person name="Platzer M."/>
            <person name="Groth M."/>
            <person name="Szafranski K."/>
            <person name="Schliwa M."/>
        </authorList>
    </citation>
    <scope>NUCLEOTIDE SEQUENCE [LARGE SCALE GENOMIC DNA]</scope>
</reference>
<dbReference type="GO" id="GO:0003924">
    <property type="term" value="F:GTPase activity"/>
    <property type="evidence" value="ECO:0007669"/>
    <property type="project" value="InterPro"/>
</dbReference>
<dbReference type="PROSITE" id="PS51419">
    <property type="entry name" value="RAB"/>
    <property type="match status" value="1"/>
</dbReference>
<dbReference type="SMART" id="SM00173">
    <property type="entry name" value="RAS"/>
    <property type="match status" value="1"/>
</dbReference>
<protein>
    <submittedName>
        <fullName evidence="5">Uncharacterized protein</fullName>
    </submittedName>
</protein>
<dbReference type="Gene3D" id="3.40.50.300">
    <property type="entry name" value="P-loop containing nucleotide triphosphate hydrolases"/>
    <property type="match status" value="1"/>
</dbReference>